<evidence type="ECO:0000313" key="4">
    <source>
        <dbReference type="EMBL" id="NDK54352.1"/>
    </source>
</evidence>
<dbReference type="InterPro" id="IPR043772">
    <property type="entry name" value="MBG_3"/>
</dbReference>
<feature type="domain" description="MBG" evidence="2">
    <location>
        <begin position="1285"/>
        <end position="1360"/>
    </location>
</feature>
<feature type="domain" description="MBG" evidence="3">
    <location>
        <begin position="495"/>
        <end position="568"/>
    </location>
</feature>
<evidence type="ECO:0000259" key="1">
    <source>
        <dbReference type="Pfam" id="PF18657"/>
    </source>
</evidence>
<dbReference type="Pfam" id="PF18676">
    <property type="entry name" value="MBG_2"/>
    <property type="match status" value="9"/>
</dbReference>
<dbReference type="Gene3D" id="2.60.40.2700">
    <property type="match status" value="1"/>
</dbReference>
<feature type="domain" description="MBG" evidence="2">
    <location>
        <begin position="1366"/>
        <end position="1439"/>
    </location>
</feature>
<feature type="domain" description="MBG" evidence="3">
    <location>
        <begin position="656"/>
        <end position="726"/>
    </location>
</feature>
<feature type="domain" description="MBG" evidence="3">
    <location>
        <begin position="1525"/>
        <end position="1595"/>
    </location>
</feature>
<feature type="domain" description="MBG" evidence="2">
    <location>
        <begin position="964"/>
        <end position="1032"/>
    </location>
</feature>
<feature type="domain" description="MBG" evidence="2">
    <location>
        <begin position="341"/>
        <end position="415"/>
    </location>
</feature>
<keyword evidence="5" id="KW-1185">Reference proteome</keyword>
<dbReference type="InterPro" id="IPR026444">
    <property type="entry name" value="Secre_tail"/>
</dbReference>
<feature type="domain" description="MBG" evidence="2">
    <location>
        <begin position="807"/>
        <end position="880"/>
    </location>
</feature>
<dbReference type="Proteomes" id="UP000478546">
    <property type="component" value="Unassembled WGS sequence"/>
</dbReference>
<reference evidence="4 5" key="1">
    <citation type="submission" date="2020-01" db="EMBL/GenBank/DDBJ databases">
        <authorList>
            <person name="Kim M.K."/>
        </authorList>
    </citation>
    <scope>NUCLEOTIDE SEQUENCE [LARGE SCALE GENOMIC DNA]</scope>
    <source>
        <strain evidence="4 5">BT213</strain>
    </source>
</reference>
<organism evidence="4 5">
    <name type="scientific">Pontibacter fetidus</name>
    <dbReference type="NCBI Taxonomy" id="2700082"/>
    <lineage>
        <taxon>Bacteria</taxon>
        <taxon>Pseudomonadati</taxon>
        <taxon>Bacteroidota</taxon>
        <taxon>Cytophagia</taxon>
        <taxon>Cytophagales</taxon>
        <taxon>Hymenobacteraceae</taxon>
        <taxon>Pontibacter</taxon>
    </lineage>
</organism>
<sequence length="2174" mass="223921">MHVKALLTLRVLFLSWYRYLLLLPVLLMFASISVQAQNAYLAAGKPVPTVTSDKDDYAPGEIAIITGSGWTLDSLVDIHLEEDPAHEHHHGYHDTKVNPDGTWRIEYPIEERHLGTKFTVIVDGKETAYQGLAYFTDAINTSITLLSPASAVQGSNINITATLRQTNGTNSGEIISNVPVDFYINNIKIATVNTNSSGTATIVYNVIQAAGSYNGNNGIKADFTGTKDYNKTTTQNSFTVTAITCSSPLVTSQPQPSEVTYGDSNPTFSVTASGDINSYQWQVSSDNGSNWTPINGATSATYTVTTPTFAMNGYQYRAAITGCNTTIYSNAATLTVNQRQLSISVNPKTKVYGDPLPTLDGTVTGLLSSDNISVSYSSAATTTSIVGDYPITATLIDPNSKLANYEVTNTPALLTVTPATATLTLADLAKTYNSSPQGATVTTSPANLVGVTVTYDGEATVPTAAGSYQVVASLTNANYNAQSVSGTLVIGKATATVTLANLEHTYNGDAKSATATTSATGSSTYTITYDGAGDLPINYKQGGYAVVATLVNDNYSGSATGTLVINKADQVISWASPAGITYGTALSATQLNASVTIGNGALTYTPAAGTVLGAGPHTLTVSAAETNNYNQAQKTVQLNVAKATPTVALTVGGPYTYDGSGKVVSSATVSGVADENLGAATVTYTLGNEDVESPVNAGSYSVLATFAGNDNYTNAQATGTLVIAKADLAISAANATKVYGDANPAFSGSLVSGGAQGESFTVTASSAATAGSPIGDYNIVPEVTGSTIQNYTVTATNGTLTVTPRPITIAANTGQTKVYGDTDPTAFTYQISEGSLVDAAHLTGALTRAIGNNVGTYAITQGTLAATNNYTLTYTAADFTITRRAVAVTADALSKIYGQTDPELTYTVTSGSVVSGDNFTGKLVRDEGENVGDYAVNLGDLSLGDNYSLSLVTGTTFGITPKAITVTPVASQSKIYGNNDPVFSYTNTDLVGSDAFTGALARAAGENAGTYAILKGTLALSNNYTLTFTPGVVFTINPKQVTATISASDKVYDGNTDAEAVGNIPTGLVGEDIVEVTVTNARFSDKNAGTGKTVTADVAISNGNYSLSNSTASTTAAITAKPITGAFVAASRVYDGTENASASNLTLDGVITGDDVQLTGGTATFANKHAGVGKTVSLAGAALTGDDKDNYSLTTIANALADITPKLASVTSAANTKVYGSSDPMLTGSTAGFIEGDGITAEYTRAAGETVGNYSITATLSPEAALSNYSITYNPANFEITKALLTVKADDKSRIYGDANPQLTISYDGFVNSESESVLTQAPAITTTATITSSAGSYPISVSGGQATNYSFIYEAGVLTINKADISVVASDKSKTYGDENPAFTGTITGVKNGDAITANYSSAAVASSPVGTYDIVPVLAGDALSNYNTPVITNGTLTINKANLTAIANAKSRIYGIANPVLDGVLDGVKTHDNITANYSTTADENSNVGTYPITVTLNDPDNKLGNYTATKTDALLTISQAPASITLADLSKVYNGNTQAVTVTTAPAGLAVTVTYNGASALPKAANSYAVVATLNNSNYTAENATSTLFIAPKELTATLANPGKVYDGNANAPGTTATLDGVITGDDVATVVTNALFNNVNAGDRTVSADVSLAGTDKDNYSLGNLSIANATISPKEVTAQITAVNKVYDGTDVASATGSVPVATIVSGDVVAVTVSNAKFSDRHVGVSKAVNANVAISNPNYKLSSLFATTTADITPAPLTITAPSMSKYCGQVDPLTNYSSNVSGAVNNEVITTTYSINGTSVIPASIDDKLSNYTTTLVNGKLTINDVALDASSASNPRSILEDVTIIVSVKNGASNIAGVAVKLLIDGEEKYTATSDASGNATFKLGKLPVNVYAITASAGGCSVSPVVYLPVYDPDGGFVTGGGWINSPAGALENSDVTGKANFGFVAKYKKGKNEVEGNTEFQFQAGNINFKSAAHNAGSLVISGAKATYKGTGTIAGRTGTYDFMVVATDGQVNGSGGYDKFRIKIWNGGNVVYDNARGTLENAELGNNTILGGGSIVIHEVKTATKGSKLEVAEKPQTAQFYNYPNTFTDRTTIAFSLEKSESYLLEVYDMRGVLIKKVNMGVAEAGKLYEFGFDGSALSKGMYIARLLTPSGAKSVKMILNK</sequence>
<feature type="domain" description="MBG" evidence="2">
    <location>
        <begin position="728"/>
        <end position="801"/>
    </location>
</feature>
<feature type="domain" description="YDG" evidence="1">
    <location>
        <begin position="1678"/>
        <end position="1748"/>
    </location>
</feature>
<evidence type="ECO:0000313" key="5">
    <source>
        <dbReference type="Proteomes" id="UP000478546"/>
    </source>
</evidence>
<feature type="domain" description="MBG" evidence="2">
    <location>
        <begin position="1445"/>
        <end position="1519"/>
    </location>
</feature>
<feature type="domain" description="YDG" evidence="1">
    <location>
        <begin position="1037"/>
        <end position="1111"/>
    </location>
</feature>
<comment type="caution">
    <text evidence="4">The sequence shown here is derived from an EMBL/GenBank/DDBJ whole genome shotgun (WGS) entry which is preliminary data.</text>
</comment>
<dbReference type="NCBIfam" id="TIGR04183">
    <property type="entry name" value="Por_Secre_tail"/>
    <property type="match status" value="1"/>
</dbReference>
<dbReference type="Pfam" id="PF18657">
    <property type="entry name" value="YDG"/>
    <property type="match status" value="3"/>
</dbReference>
<protein>
    <submittedName>
        <fullName evidence="4">T9SS type A sorting domain-containing protein</fullName>
    </submittedName>
</protein>
<evidence type="ECO:0000259" key="2">
    <source>
        <dbReference type="Pfam" id="PF18676"/>
    </source>
</evidence>
<accession>A0A6B2H5F7</accession>
<feature type="domain" description="MBG" evidence="2">
    <location>
        <begin position="887"/>
        <end position="955"/>
    </location>
</feature>
<gene>
    <name evidence="4" type="ORF">GWO68_00340</name>
</gene>
<feature type="domain" description="MBG" evidence="2">
    <location>
        <begin position="1210"/>
        <end position="1278"/>
    </location>
</feature>
<dbReference type="EMBL" id="JAAEAA010000001">
    <property type="protein sequence ID" value="NDK54352.1"/>
    <property type="molecule type" value="Genomic_DNA"/>
</dbReference>
<dbReference type="Gene3D" id="3.30.160.710">
    <property type="match status" value="3"/>
</dbReference>
<dbReference type="InterPro" id="IPR041248">
    <property type="entry name" value="YDG"/>
</dbReference>
<feature type="domain" description="MBG" evidence="3">
    <location>
        <begin position="421"/>
        <end position="494"/>
    </location>
</feature>
<feature type="domain" description="YDG" evidence="1">
    <location>
        <begin position="1120"/>
        <end position="1195"/>
    </location>
</feature>
<dbReference type="Pfam" id="PF18887">
    <property type="entry name" value="MBG_3"/>
    <property type="match status" value="4"/>
</dbReference>
<proteinExistence type="predicted"/>
<name>A0A6B2H5F7_9BACT</name>
<dbReference type="InterPro" id="IPR041286">
    <property type="entry name" value="MBG_2"/>
</dbReference>
<evidence type="ECO:0000259" key="3">
    <source>
        <dbReference type="Pfam" id="PF18887"/>
    </source>
</evidence>